<dbReference type="AlphaFoldDB" id="U2HRQ8"/>
<evidence type="ECO:0000259" key="4">
    <source>
        <dbReference type="PROSITE" id="PS50949"/>
    </source>
</evidence>
<dbReference type="CDD" id="cd07377">
    <property type="entry name" value="WHTH_GntR"/>
    <property type="match status" value="1"/>
</dbReference>
<dbReference type="PANTHER" id="PTHR43537:SF5">
    <property type="entry name" value="UXU OPERON TRANSCRIPTIONAL REGULATOR"/>
    <property type="match status" value="1"/>
</dbReference>
<dbReference type="PRINTS" id="PR00035">
    <property type="entry name" value="HTHGNTR"/>
</dbReference>
<sequence length="229" mass="26479">MSYNIDTTSLVDKVEEKLIELINSKKLSIGDSLPKELELTELFGVSRTVVREALLRLRTIGLIESKKHKGAVLVNPDVINPIKRILNPHVLLPQTLKEIFELRLIIEVGLADSIIARITEEDIQDLEAIIQNEPIHSDETLFEIDHEINFHGRLYEITKNQTVIDFQRMLIPIFEYVHKSKIIISAQPEDGFISHRELLEIIKKRDADALREAMRKHLSIHFKRILTEE</sequence>
<organism evidence="5 6">
    <name type="scientific">Sphingobacterium paucimobilis HER1398</name>
    <dbReference type="NCBI Taxonomy" id="1346330"/>
    <lineage>
        <taxon>Bacteria</taxon>
        <taxon>Pseudomonadati</taxon>
        <taxon>Bacteroidota</taxon>
        <taxon>Sphingobacteriia</taxon>
        <taxon>Sphingobacteriales</taxon>
        <taxon>Sphingobacteriaceae</taxon>
        <taxon>Sphingobacterium</taxon>
    </lineage>
</organism>
<accession>U2HRQ8</accession>
<dbReference type="STRING" id="1346330.M472_04240"/>
<dbReference type="SMART" id="SM00345">
    <property type="entry name" value="HTH_GNTR"/>
    <property type="match status" value="1"/>
</dbReference>
<evidence type="ECO:0000256" key="2">
    <source>
        <dbReference type="ARBA" id="ARBA00023125"/>
    </source>
</evidence>
<dbReference type="EMBL" id="ATDL01000020">
    <property type="protein sequence ID" value="ERJ57970.1"/>
    <property type="molecule type" value="Genomic_DNA"/>
</dbReference>
<dbReference type="Pfam" id="PF00392">
    <property type="entry name" value="GntR"/>
    <property type="match status" value="1"/>
</dbReference>
<dbReference type="PANTHER" id="PTHR43537">
    <property type="entry name" value="TRANSCRIPTIONAL REGULATOR, GNTR FAMILY"/>
    <property type="match status" value="1"/>
</dbReference>
<dbReference type="OrthoDB" id="1040417at2"/>
<dbReference type="InterPro" id="IPR036390">
    <property type="entry name" value="WH_DNA-bd_sf"/>
</dbReference>
<feature type="domain" description="HTH gntR-type" evidence="4">
    <location>
        <begin position="8"/>
        <end position="76"/>
    </location>
</feature>
<dbReference type="PROSITE" id="PS50949">
    <property type="entry name" value="HTH_GNTR"/>
    <property type="match status" value="1"/>
</dbReference>
<dbReference type="InterPro" id="IPR008920">
    <property type="entry name" value="TF_FadR/GntR_C"/>
</dbReference>
<dbReference type="SUPFAM" id="SSF48008">
    <property type="entry name" value="GntR ligand-binding domain-like"/>
    <property type="match status" value="1"/>
</dbReference>
<evidence type="ECO:0000256" key="3">
    <source>
        <dbReference type="ARBA" id="ARBA00023163"/>
    </source>
</evidence>
<keyword evidence="3" id="KW-0804">Transcription</keyword>
<dbReference type="PATRIC" id="fig|1346330.5.peg.3608"/>
<dbReference type="Gene3D" id="1.10.10.10">
    <property type="entry name" value="Winged helix-like DNA-binding domain superfamily/Winged helix DNA-binding domain"/>
    <property type="match status" value="1"/>
</dbReference>
<evidence type="ECO:0000313" key="6">
    <source>
        <dbReference type="Proteomes" id="UP000016584"/>
    </source>
</evidence>
<dbReference type="SMART" id="SM00895">
    <property type="entry name" value="FCD"/>
    <property type="match status" value="1"/>
</dbReference>
<dbReference type="GO" id="GO:0003677">
    <property type="term" value="F:DNA binding"/>
    <property type="evidence" value="ECO:0007669"/>
    <property type="project" value="UniProtKB-KW"/>
</dbReference>
<protein>
    <recommendedName>
        <fullName evidence="4">HTH gntR-type domain-containing protein</fullName>
    </recommendedName>
</protein>
<keyword evidence="6" id="KW-1185">Reference proteome</keyword>
<gene>
    <name evidence="5" type="ORF">M472_04240</name>
</gene>
<evidence type="ECO:0000313" key="5">
    <source>
        <dbReference type="EMBL" id="ERJ57970.1"/>
    </source>
</evidence>
<dbReference type="Pfam" id="PF07729">
    <property type="entry name" value="FCD"/>
    <property type="match status" value="1"/>
</dbReference>
<evidence type="ECO:0000256" key="1">
    <source>
        <dbReference type="ARBA" id="ARBA00023015"/>
    </source>
</evidence>
<dbReference type="InterPro" id="IPR036388">
    <property type="entry name" value="WH-like_DNA-bd_sf"/>
</dbReference>
<dbReference type="InterPro" id="IPR000524">
    <property type="entry name" value="Tscrpt_reg_HTH_GntR"/>
</dbReference>
<dbReference type="InterPro" id="IPR011711">
    <property type="entry name" value="GntR_C"/>
</dbReference>
<keyword evidence="2" id="KW-0238">DNA-binding</keyword>
<dbReference type="Proteomes" id="UP000016584">
    <property type="component" value="Unassembled WGS sequence"/>
</dbReference>
<comment type="caution">
    <text evidence="5">The sequence shown here is derived from an EMBL/GenBank/DDBJ whole genome shotgun (WGS) entry which is preliminary data.</text>
</comment>
<keyword evidence="1" id="KW-0805">Transcription regulation</keyword>
<dbReference type="RefSeq" id="WP_021071740.1">
    <property type="nucleotide sequence ID" value="NZ_ATDL01000020.1"/>
</dbReference>
<dbReference type="eggNOG" id="COG2186">
    <property type="taxonomic scope" value="Bacteria"/>
</dbReference>
<proteinExistence type="predicted"/>
<name>U2HRQ8_9SPHI</name>
<dbReference type="SUPFAM" id="SSF46785">
    <property type="entry name" value="Winged helix' DNA-binding domain"/>
    <property type="match status" value="1"/>
</dbReference>
<dbReference type="Gene3D" id="1.20.120.530">
    <property type="entry name" value="GntR ligand-binding domain-like"/>
    <property type="match status" value="1"/>
</dbReference>
<reference evidence="5 6" key="1">
    <citation type="journal article" date="2013" name="Genome Announc.">
        <title>The Draft Genome Sequence of Sphingomonas paucimobilis Strain HER1398 (Proteobacteria), Host to the Giant PAU Phage, Indicates That It Is a Member of the Genus Sphingobacterium (Bacteroidetes).</title>
        <authorList>
            <person name="White R.A.III."/>
            <person name="Suttle C.A."/>
        </authorList>
    </citation>
    <scope>NUCLEOTIDE SEQUENCE [LARGE SCALE GENOMIC DNA]</scope>
    <source>
        <strain evidence="5 6">HER1398</strain>
    </source>
</reference>
<dbReference type="GO" id="GO:0003700">
    <property type="term" value="F:DNA-binding transcription factor activity"/>
    <property type="evidence" value="ECO:0007669"/>
    <property type="project" value="InterPro"/>
</dbReference>